<feature type="region of interest" description="Disordered" evidence="1">
    <location>
        <begin position="50"/>
        <end position="82"/>
    </location>
</feature>
<dbReference type="Proteomes" id="UP001352852">
    <property type="component" value="Unassembled WGS sequence"/>
</dbReference>
<gene>
    <name evidence="2" type="ORF">CHARACLAT_007366</name>
</gene>
<sequence length="82" mass="9135">MTLPTFSQTFETTDVQCALVAFCPLHCTMVQEVVEQQQLSGSCTRDLIIPERKSSEEGDHEVAADHSSHNDEDHDQKCQASL</sequence>
<protein>
    <submittedName>
        <fullName evidence="2">Uncharacterized protein</fullName>
    </submittedName>
</protein>
<keyword evidence="3" id="KW-1185">Reference proteome</keyword>
<proteinExistence type="predicted"/>
<organism evidence="2 3">
    <name type="scientific">Characodon lateralis</name>
    <dbReference type="NCBI Taxonomy" id="208331"/>
    <lineage>
        <taxon>Eukaryota</taxon>
        <taxon>Metazoa</taxon>
        <taxon>Chordata</taxon>
        <taxon>Craniata</taxon>
        <taxon>Vertebrata</taxon>
        <taxon>Euteleostomi</taxon>
        <taxon>Actinopterygii</taxon>
        <taxon>Neopterygii</taxon>
        <taxon>Teleostei</taxon>
        <taxon>Neoteleostei</taxon>
        <taxon>Acanthomorphata</taxon>
        <taxon>Ovalentaria</taxon>
        <taxon>Atherinomorphae</taxon>
        <taxon>Cyprinodontiformes</taxon>
        <taxon>Goodeidae</taxon>
        <taxon>Characodon</taxon>
    </lineage>
</organism>
<dbReference type="EMBL" id="JAHUTJ010041391">
    <property type="protein sequence ID" value="MED6280091.1"/>
    <property type="molecule type" value="Genomic_DNA"/>
</dbReference>
<evidence type="ECO:0000313" key="2">
    <source>
        <dbReference type="EMBL" id="MED6280091.1"/>
    </source>
</evidence>
<name>A0ABU7DZ34_9TELE</name>
<comment type="caution">
    <text evidence="2">The sequence shown here is derived from an EMBL/GenBank/DDBJ whole genome shotgun (WGS) entry which is preliminary data.</text>
</comment>
<evidence type="ECO:0000256" key="1">
    <source>
        <dbReference type="SAM" id="MobiDB-lite"/>
    </source>
</evidence>
<reference evidence="2 3" key="1">
    <citation type="submission" date="2021-06" db="EMBL/GenBank/DDBJ databases">
        <authorList>
            <person name="Palmer J.M."/>
        </authorList>
    </citation>
    <scope>NUCLEOTIDE SEQUENCE [LARGE SCALE GENOMIC DNA]</scope>
    <source>
        <strain evidence="2 3">CL_MEX2019</strain>
        <tissue evidence="2">Muscle</tissue>
    </source>
</reference>
<accession>A0ABU7DZ34</accession>
<evidence type="ECO:0000313" key="3">
    <source>
        <dbReference type="Proteomes" id="UP001352852"/>
    </source>
</evidence>